<feature type="compositionally biased region" description="Polar residues" evidence="2">
    <location>
        <begin position="369"/>
        <end position="378"/>
    </location>
</feature>
<dbReference type="InterPro" id="IPR013103">
    <property type="entry name" value="RVT_2"/>
</dbReference>
<feature type="region of interest" description="Disordered" evidence="2">
    <location>
        <begin position="898"/>
        <end position="919"/>
    </location>
</feature>
<accession>A0A6L2NKL8</accession>
<feature type="compositionally biased region" description="Basic and acidic residues" evidence="2">
    <location>
        <begin position="1555"/>
        <end position="1568"/>
    </location>
</feature>
<feature type="region of interest" description="Disordered" evidence="2">
    <location>
        <begin position="1370"/>
        <end position="1428"/>
    </location>
</feature>
<feature type="region of interest" description="Disordered" evidence="2">
    <location>
        <begin position="1288"/>
        <end position="1347"/>
    </location>
</feature>
<feature type="region of interest" description="Disordered" evidence="2">
    <location>
        <begin position="337"/>
        <end position="378"/>
    </location>
</feature>
<feature type="compositionally biased region" description="Acidic residues" evidence="2">
    <location>
        <begin position="1371"/>
        <end position="1387"/>
    </location>
</feature>
<proteinExistence type="predicted"/>
<dbReference type="EMBL" id="BKCJ010009264">
    <property type="protein sequence ID" value="GEU86167.1"/>
    <property type="molecule type" value="Genomic_DNA"/>
</dbReference>
<feature type="compositionally biased region" description="Polar residues" evidence="2">
    <location>
        <begin position="1323"/>
        <end position="1338"/>
    </location>
</feature>
<feature type="compositionally biased region" description="Polar residues" evidence="2">
    <location>
        <begin position="1391"/>
        <end position="1420"/>
    </location>
</feature>
<protein>
    <submittedName>
        <fullName evidence="4">Retrovirus-related Pol polyprotein from transposon TNT 1-94</fullName>
    </submittedName>
</protein>
<feature type="compositionally biased region" description="Polar residues" evidence="2">
    <location>
        <begin position="337"/>
        <end position="349"/>
    </location>
</feature>
<evidence type="ECO:0000256" key="1">
    <source>
        <dbReference type="SAM" id="Coils"/>
    </source>
</evidence>
<evidence type="ECO:0000259" key="3">
    <source>
        <dbReference type="Pfam" id="PF07727"/>
    </source>
</evidence>
<keyword evidence="1" id="KW-0175">Coiled coil</keyword>
<sequence>MRVQCLETASQFLVTPSELTSDGVKNHVTASERNRLKEALRRFAEATTSGFWRHRYTCEYEPLFYNYLRPLSSLDDELYPLACEEDVRCLATLVRSFKLVEVYTEHGFTFVNSYQRPPPQVSATIEDISQPCTSATIEDKFDKMLMLTWHDSTTHVKDSVYNFVTPRQLSYDEMDMDGEACFGNVACSGTHSSGLSRDEYFRVHDLDLNENLTLDLKEDVEETSGQQVDYDVNGVDSAYETQYHVESSEDACTDDDDHDDDDFIVSKDVDVVNLDGFDSEHGNDDETTTYRRRIPTEAKDKVYPHFIESRRMLKLYKNNMIKVRAICERKLHGFIMSQGSRPTSPNQAMASGPSGSSGLTTKSKKRKNVGTNDDSQAYSSALDAHDNGDLYLCMVFKRIYVCLRSSKLRFKACNSDVLGLDGAFMKRPFLGQVLTALDLLQIMKCTYWPMHRLKMKGKIHGADPKMAAVNDVPQLVDKKGGSYVAIAPKLEPRKFNKWKKRMLCYLAGMEPYYLKFIKDGLFQPKTADGDAKPKSQWTPDERRVTDLVHSFEGPSDTKENKIMDLKLEYQTFRAKSTESLSQTYTHYKTLLSELANDGVSLSNHKINVGFVNSLLKKWLTFSQRLRNANHTQTLDLANIYGRFVYEDNLIQRRYSDTKKALITTPSMNNYSSMSKGFQPKFTPKLIQSSPNSSSQADPKFQNDYKAEYKKMKAKLALLEAKVSDDEEVTQVKVLMALADDELTVGKSHARNDEWVNITIRKLILKQAKLDAVTFQIQNVELTKLNHALQEQLKEEKKINEKCLTSPKKASQCISEQIPHQKKKVLGGELFTESSSKMNKNENLFVPAFMGYDQEMVPKTKDWVERLNPDNKLPNFNTRRILVPESQAINESLKYTKTLNTTEPSKDSESQSITPLHPLKNLQGASPSLEMVKRPIKLVNIIGDLGKDMLTRSMTTKLTASSASECLFADFLSEIEPKNGKDGSHQDIPCFCQQEEGIDYDETFVPVERMEAIRIFLDFATYMNFEVYQMDVKSAFLNGKLKEEVYVKQPPGFESSEFPDYVCKLDKALYGLKQAPRACSSMKTPMVPPNNLGPDLAGKPVNETSYRGMIGSQMYLTTTRYLKGTPTLGLCYPKCSGFDLKGYSDSDYVGCNMDRKSTSGACQILGGKMVCWSAKKQQSVAMSSVKAKYIAYARCCAKEQSIMYVPQWNNMTLDNVTFQIINVVVLYQNYLREFWSTVVSYDPFPSTDETEQSPLKEFLIKFLVLNGKRPLTLDFNTFCSSTGLDYNNGELSKKRQKPKSKKPPTETKVTPPKLTEGSEKSHSVDQTQSTRLRYQSLTKNKCKPSHEKELDTQPLVLFTYANVRAFLLSNDEAQESEEDNLGAGEEMDKDPQTASIAETHHQSSPPQANKPQSSHAPSTEASDTDSSCDDILKKYDNTLPLTERQLDDLVINKKINEATESFTKISTNIAEVISLVKGFNFADLQSSVNGLQAHALKKDKELATWAKSSTNMAWNLGFRLLGSVTPRLALTYILANVKEENDTNTSIEDPPSYTKGETDANRQEKSNEPKHSIDANIEFIGIAIFEQVEDQRKLVKDSSIIRPDPDAFIPYTINREVYYLIAEQLQVVWEEAKMLGIHLKEAITTKAGDQAFQRWSDINKFRMEALVSYLVATFMVQSPENARFSVKLKKLIAEHPDQEKLKSKKVKLEALGYEMN</sequence>
<feature type="region of interest" description="Disordered" evidence="2">
    <location>
        <begin position="1540"/>
        <end position="1568"/>
    </location>
</feature>
<dbReference type="PANTHER" id="PTHR11439:SF495">
    <property type="entry name" value="REVERSE TRANSCRIPTASE, RNA-DEPENDENT DNA POLYMERASE-RELATED"/>
    <property type="match status" value="1"/>
</dbReference>
<organism evidence="4">
    <name type="scientific">Tanacetum cinerariifolium</name>
    <name type="common">Dalmatian daisy</name>
    <name type="synonym">Chrysanthemum cinerariifolium</name>
    <dbReference type="NCBI Taxonomy" id="118510"/>
    <lineage>
        <taxon>Eukaryota</taxon>
        <taxon>Viridiplantae</taxon>
        <taxon>Streptophyta</taxon>
        <taxon>Embryophyta</taxon>
        <taxon>Tracheophyta</taxon>
        <taxon>Spermatophyta</taxon>
        <taxon>Magnoliopsida</taxon>
        <taxon>eudicotyledons</taxon>
        <taxon>Gunneridae</taxon>
        <taxon>Pentapetalae</taxon>
        <taxon>asterids</taxon>
        <taxon>campanulids</taxon>
        <taxon>Asterales</taxon>
        <taxon>Asteraceae</taxon>
        <taxon>Asteroideae</taxon>
        <taxon>Anthemideae</taxon>
        <taxon>Anthemidinae</taxon>
        <taxon>Tanacetum</taxon>
    </lineage>
</organism>
<dbReference type="Pfam" id="PF07727">
    <property type="entry name" value="RVT_2"/>
    <property type="match status" value="1"/>
</dbReference>
<gene>
    <name evidence="4" type="ORF">Tci_058145</name>
</gene>
<evidence type="ECO:0000313" key="4">
    <source>
        <dbReference type="EMBL" id="GEU86167.1"/>
    </source>
</evidence>
<name>A0A6L2NKL8_TANCI</name>
<feature type="compositionally biased region" description="Low complexity" evidence="2">
    <location>
        <begin position="1305"/>
        <end position="1314"/>
    </location>
</feature>
<dbReference type="CDD" id="cd09272">
    <property type="entry name" value="RNase_HI_RT_Ty1"/>
    <property type="match status" value="1"/>
</dbReference>
<reference evidence="4" key="1">
    <citation type="journal article" date="2019" name="Sci. Rep.">
        <title>Draft genome of Tanacetum cinerariifolium, the natural source of mosquito coil.</title>
        <authorList>
            <person name="Yamashiro T."/>
            <person name="Shiraishi A."/>
            <person name="Satake H."/>
            <person name="Nakayama K."/>
        </authorList>
    </citation>
    <scope>NUCLEOTIDE SEQUENCE</scope>
</reference>
<feature type="coiled-coil region" evidence="1">
    <location>
        <begin position="701"/>
        <end position="728"/>
    </location>
</feature>
<feature type="domain" description="Reverse transcriptase Ty1/copia-type" evidence="3">
    <location>
        <begin position="992"/>
        <end position="1078"/>
    </location>
</feature>
<dbReference type="PANTHER" id="PTHR11439">
    <property type="entry name" value="GAG-POL-RELATED RETROTRANSPOSON"/>
    <property type="match status" value="1"/>
</dbReference>
<comment type="caution">
    <text evidence="4">The sequence shown here is derived from an EMBL/GenBank/DDBJ whole genome shotgun (WGS) entry which is preliminary data.</text>
</comment>
<feature type="compositionally biased region" description="Low complexity" evidence="2">
    <location>
        <begin position="351"/>
        <end position="361"/>
    </location>
</feature>
<evidence type="ECO:0000256" key="2">
    <source>
        <dbReference type="SAM" id="MobiDB-lite"/>
    </source>
</evidence>